<evidence type="ECO:0000313" key="5">
    <source>
        <dbReference type="Proteomes" id="UP001500713"/>
    </source>
</evidence>
<gene>
    <name evidence="4" type="ORF">GCM10009096_01200</name>
</gene>
<dbReference type="Proteomes" id="UP001500713">
    <property type="component" value="Unassembled WGS sequence"/>
</dbReference>
<proteinExistence type="inferred from homology"/>
<dbReference type="InterPro" id="IPR050855">
    <property type="entry name" value="NDM-1-like"/>
</dbReference>
<dbReference type="Pfam" id="PF00753">
    <property type="entry name" value="Lactamase_B"/>
    <property type="match status" value="1"/>
</dbReference>
<sequence length="314" mass="33997">MAFVRKYLLTSCFTLALLAACSNEPVAEPSSAAEISQFTRPGFASVNSWLIETGDRVVLIDAQRVMSAGKEVVTAIRQTGKPLEGIILTHPHPDHFGGLAAIVEAFPEAAVYASAETTEVMKTDSNGYQAATREAVPNDSPEMFAVPTKVFNDGDILQFGSLELVVDEIGQGESETMTMLYAPKENALFVSDLVANKMTGFLLEGRSGAWLDQLERVLASYNDSEPTIFPGHGAKGSFDALLSGQKAWLEDIRRLVADKLQDDILSDAEVSEIENELDALYPDYPIVAEIPPLASLNIRAVAAELGEEKNRSSR</sequence>
<organism evidence="4 5">
    <name type="scientific">Parasphingorhabdus litoris</name>
    <dbReference type="NCBI Taxonomy" id="394733"/>
    <lineage>
        <taxon>Bacteria</taxon>
        <taxon>Pseudomonadati</taxon>
        <taxon>Pseudomonadota</taxon>
        <taxon>Alphaproteobacteria</taxon>
        <taxon>Sphingomonadales</taxon>
        <taxon>Sphingomonadaceae</taxon>
        <taxon>Parasphingorhabdus</taxon>
    </lineage>
</organism>
<feature type="domain" description="Metallo-beta-lactamase" evidence="3">
    <location>
        <begin position="45"/>
        <end position="232"/>
    </location>
</feature>
<dbReference type="PROSITE" id="PS51257">
    <property type="entry name" value="PROKAR_LIPOPROTEIN"/>
    <property type="match status" value="1"/>
</dbReference>
<dbReference type="PANTHER" id="PTHR42951:SF4">
    <property type="entry name" value="ACYL-COENZYME A THIOESTERASE MBLAC2"/>
    <property type="match status" value="1"/>
</dbReference>
<comment type="caution">
    <text evidence="4">The sequence shown here is derived from an EMBL/GenBank/DDBJ whole genome shotgun (WGS) entry which is preliminary data.</text>
</comment>
<dbReference type="EMBL" id="BAAAEM010000002">
    <property type="protein sequence ID" value="GAA0464473.1"/>
    <property type="molecule type" value="Genomic_DNA"/>
</dbReference>
<keyword evidence="2" id="KW-0732">Signal</keyword>
<name>A0ABN1A0B3_9SPHN</name>
<dbReference type="PANTHER" id="PTHR42951">
    <property type="entry name" value="METALLO-BETA-LACTAMASE DOMAIN-CONTAINING"/>
    <property type="match status" value="1"/>
</dbReference>
<accession>A0ABN1A0B3</accession>
<reference evidence="4 5" key="1">
    <citation type="journal article" date="2019" name="Int. J. Syst. Evol. Microbiol.">
        <title>The Global Catalogue of Microorganisms (GCM) 10K type strain sequencing project: providing services to taxonomists for standard genome sequencing and annotation.</title>
        <authorList>
            <consortium name="The Broad Institute Genomics Platform"/>
            <consortium name="The Broad Institute Genome Sequencing Center for Infectious Disease"/>
            <person name="Wu L."/>
            <person name="Ma J."/>
        </authorList>
    </citation>
    <scope>NUCLEOTIDE SEQUENCE [LARGE SCALE GENOMIC DNA]</scope>
    <source>
        <strain evidence="4 5">JCM 14162</strain>
    </source>
</reference>
<evidence type="ECO:0000259" key="3">
    <source>
        <dbReference type="SMART" id="SM00849"/>
    </source>
</evidence>
<feature type="chain" id="PRO_5047478839" description="Metallo-beta-lactamase domain-containing protein" evidence="2">
    <location>
        <begin position="28"/>
        <end position="314"/>
    </location>
</feature>
<evidence type="ECO:0000256" key="1">
    <source>
        <dbReference type="ARBA" id="ARBA00005250"/>
    </source>
</evidence>
<comment type="similarity">
    <text evidence="1">Belongs to the metallo-beta-lactamase superfamily. Class-B beta-lactamase family.</text>
</comment>
<dbReference type="Gene3D" id="3.60.15.10">
    <property type="entry name" value="Ribonuclease Z/Hydroxyacylglutathione hydrolase-like"/>
    <property type="match status" value="1"/>
</dbReference>
<feature type="signal peptide" evidence="2">
    <location>
        <begin position="1"/>
        <end position="27"/>
    </location>
</feature>
<protein>
    <recommendedName>
        <fullName evidence="3">Metallo-beta-lactamase domain-containing protein</fullName>
    </recommendedName>
</protein>
<dbReference type="InterPro" id="IPR001279">
    <property type="entry name" value="Metallo-B-lactamas"/>
</dbReference>
<evidence type="ECO:0000256" key="2">
    <source>
        <dbReference type="SAM" id="SignalP"/>
    </source>
</evidence>
<dbReference type="SMART" id="SM00849">
    <property type="entry name" value="Lactamase_B"/>
    <property type="match status" value="1"/>
</dbReference>
<dbReference type="InterPro" id="IPR036866">
    <property type="entry name" value="RibonucZ/Hydroxyglut_hydro"/>
</dbReference>
<dbReference type="SUPFAM" id="SSF56281">
    <property type="entry name" value="Metallo-hydrolase/oxidoreductase"/>
    <property type="match status" value="1"/>
</dbReference>
<keyword evidence="5" id="KW-1185">Reference proteome</keyword>
<evidence type="ECO:0000313" key="4">
    <source>
        <dbReference type="EMBL" id="GAA0464473.1"/>
    </source>
</evidence>